<dbReference type="EMBL" id="CP019476">
    <property type="protein sequence ID" value="UQC82726.1"/>
    <property type="molecule type" value="Genomic_DNA"/>
</dbReference>
<protein>
    <submittedName>
        <fullName evidence="1">Norsolorinic acid reductase</fullName>
    </submittedName>
</protein>
<reference evidence="1" key="1">
    <citation type="journal article" date="2021" name="Mol. Plant Microbe Interact.">
        <title>Complete Genome Sequence of the Plant-Pathogenic Fungus Colletotrichum lupini.</title>
        <authorList>
            <person name="Baroncelli R."/>
            <person name="Pensec F."/>
            <person name="Da Lio D."/>
            <person name="Boufleur T."/>
            <person name="Vicente I."/>
            <person name="Sarrocco S."/>
            <person name="Picot A."/>
            <person name="Baraldi E."/>
            <person name="Sukno S."/>
            <person name="Thon M."/>
            <person name="Le Floch G."/>
        </authorList>
    </citation>
    <scope>NUCLEOTIDE SEQUENCE</scope>
    <source>
        <strain evidence="1">IMI 504893</strain>
    </source>
</reference>
<organism evidence="1 2">
    <name type="scientific">Colletotrichum lupini</name>
    <dbReference type="NCBI Taxonomy" id="145971"/>
    <lineage>
        <taxon>Eukaryota</taxon>
        <taxon>Fungi</taxon>
        <taxon>Dikarya</taxon>
        <taxon>Ascomycota</taxon>
        <taxon>Pezizomycotina</taxon>
        <taxon>Sordariomycetes</taxon>
        <taxon>Hypocreomycetidae</taxon>
        <taxon>Glomerellales</taxon>
        <taxon>Glomerellaceae</taxon>
        <taxon>Colletotrichum</taxon>
        <taxon>Colletotrichum acutatum species complex</taxon>
    </lineage>
</organism>
<gene>
    <name evidence="1" type="ORF">CLUP02_08216</name>
</gene>
<dbReference type="AlphaFoldDB" id="A0A9Q8SSJ9"/>
<keyword evidence="2" id="KW-1185">Reference proteome</keyword>
<accession>A0A9Q8SSJ9</accession>
<evidence type="ECO:0000313" key="1">
    <source>
        <dbReference type="EMBL" id="UQC82726.1"/>
    </source>
</evidence>
<evidence type="ECO:0000313" key="2">
    <source>
        <dbReference type="Proteomes" id="UP000830671"/>
    </source>
</evidence>
<name>A0A9Q8SSJ9_9PEZI</name>
<dbReference type="KEGG" id="clup:CLUP02_08216"/>
<dbReference type="RefSeq" id="XP_049144349.1">
    <property type="nucleotide sequence ID" value="XM_049287206.1"/>
</dbReference>
<dbReference type="Proteomes" id="UP000830671">
    <property type="component" value="Chromosome 4"/>
</dbReference>
<dbReference type="GeneID" id="73342216"/>
<proteinExistence type="predicted"/>
<sequence>MHLTTYVFHKAPHVSPIVGGRKVDYIRIRIEALSLWLAREDLDDIETAYPFDICFPYNLLSGYDKRGASGLQDIWTANICGIFDHFVVFEANKSDYIIFVIEGLRKPAYLIYLILWET</sequence>